<dbReference type="GO" id="GO:0000981">
    <property type="term" value="F:DNA-binding transcription factor activity, RNA polymerase II-specific"/>
    <property type="evidence" value="ECO:0007669"/>
    <property type="project" value="TreeGrafter"/>
</dbReference>
<proteinExistence type="predicted"/>
<dbReference type="PANTHER" id="PTHR21552">
    <property type="entry name" value="ADULT RETINA PROTEIN"/>
    <property type="match status" value="1"/>
</dbReference>
<dbReference type="EMBL" id="NCKU01000614">
    <property type="protein sequence ID" value="RWS14813.1"/>
    <property type="molecule type" value="Genomic_DNA"/>
</dbReference>
<feature type="region of interest" description="Disordered" evidence="1">
    <location>
        <begin position="1"/>
        <end position="23"/>
    </location>
</feature>
<feature type="region of interest" description="Disordered" evidence="1">
    <location>
        <begin position="278"/>
        <end position="310"/>
    </location>
</feature>
<dbReference type="EMBL" id="NCKU01000805">
    <property type="protein sequence ID" value="RWS14094.1"/>
    <property type="molecule type" value="Genomic_DNA"/>
</dbReference>
<dbReference type="PANTHER" id="PTHR21552:SF2">
    <property type="entry name" value="CREB3 REGULATORY FACTOR"/>
    <property type="match status" value="1"/>
</dbReference>
<reference evidence="4" key="2">
    <citation type="submission" date="2018-11" db="EMBL/GenBank/DDBJ databases">
        <title>Trombidioid mite genomics.</title>
        <authorList>
            <person name="Dong X."/>
        </authorList>
    </citation>
    <scope>NUCLEOTIDE SEQUENCE</scope>
    <source>
        <strain evidence="4">UoL-WK</strain>
    </source>
</reference>
<evidence type="ECO:0000256" key="1">
    <source>
        <dbReference type="SAM" id="MobiDB-lite"/>
    </source>
</evidence>
<dbReference type="InterPro" id="IPR039165">
    <property type="entry name" value="CREBRF"/>
</dbReference>
<accession>A0A3S3P3K9</accession>
<dbReference type="GO" id="GO:0006986">
    <property type="term" value="P:response to unfolded protein"/>
    <property type="evidence" value="ECO:0007669"/>
    <property type="project" value="InterPro"/>
</dbReference>
<sequence>MSSQNHPQREFASSPACDTRSVQQQQYNVHQLNAANSDYNSWSNSVASNTDFSVSLTAIKHDHPLLASGYDFVAKNGNGYVSSDGMLIGSLPPSASAPLTNATNWQLNEMEKKTVPYCMPYGYCYDQSFLQQTQPKLNDISDIMVPIPLEDEWILNNKMFSCDTDLNPQMWSPTDYYEKPIKVEDAFQIDKEDLKSSPTLAELNSTSDVWESIDLDELLASSDPNSRNAMKNNENNNLNCHKNVSVPTTQPLISVEEDPKIQEHIDYLSSMLVTSAKENTANPPITTNTNDSSSNKEPMTTTTTTNSSQISDNYQQKLAPKTYPMVVNPPKPAPTVLSTLLNAPSVEKPAIKVEPMQVESISEAPMTSALQQRVSESSPSQRIRNNSMSTECSFSSHDDGFESESDASSDDESFYGDYDANDLLGASTSDDVSNKWALNMGRSRKGGQQRYFWQYNVQSKGPKGTRISSIDDNNGDPHVLAEASDPVFSADCHVEGVKHAGKARRGDGNDLTPNPKKLLMIGLELKKLSKIINDLTPVAEVPVTARNRSRKEKNKLASRACRLKKKAQHEANKIKLFGLQQEHKRLMSCLIDIRKVLRRAVEKKCNQSGLTAAFDQIVAQKGPSILVAGKTTEFVNSILDNVAAGINNGGLDKV</sequence>
<evidence type="ECO:0000313" key="5">
    <source>
        <dbReference type="EMBL" id="RWS14813.1"/>
    </source>
</evidence>
<feature type="compositionally biased region" description="Low complexity" evidence="1">
    <location>
        <begin position="225"/>
        <end position="243"/>
    </location>
</feature>
<reference evidence="4 7" key="1">
    <citation type="journal article" date="2018" name="Gigascience">
        <title>Genomes of trombidid mites reveal novel predicted allergens and laterally-transferred genes associated with secondary metabolism.</title>
        <authorList>
            <person name="Dong X."/>
            <person name="Chaisiri K."/>
            <person name="Xia D."/>
            <person name="Armstrong S.D."/>
            <person name="Fang Y."/>
            <person name="Donnelly M.J."/>
            <person name="Kadowaki T."/>
            <person name="McGarry J.W."/>
            <person name="Darby A.C."/>
            <person name="Makepeace B.L."/>
        </authorList>
    </citation>
    <scope>NUCLEOTIDE SEQUENCE [LARGE SCALE GENOMIC DNA]</scope>
    <source>
        <strain evidence="4">UoL-WK</strain>
    </source>
</reference>
<dbReference type="PROSITE" id="PS00036">
    <property type="entry name" value="BZIP_BASIC"/>
    <property type="match status" value="1"/>
</dbReference>
<dbReference type="EMBL" id="NCKU01000605">
    <property type="protein sequence ID" value="RWS14857.1"/>
    <property type="molecule type" value="Genomic_DNA"/>
</dbReference>
<comment type="caution">
    <text evidence="4">The sequence shown here is derived from an EMBL/GenBank/DDBJ whole genome shotgun (WGS) entry which is preliminary data.</text>
</comment>
<gene>
    <name evidence="5" type="ORF">B4U79_00913</name>
    <name evidence="6" type="ORF">B4U79_01727</name>
    <name evidence="4" type="ORF">B4U79_06719</name>
    <name evidence="3" type="ORF">B4U79_12128</name>
</gene>
<evidence type="ECO:0000313" key="6">
    <source>
        <dbReference type="EMBL" id="RWS14857.1"/>
    </source>
</evidence>
<feature type="region of interest" description="Disordered" evidence="1">
    <location>
        <begin position="364"/>
        <end position="414"/>
    </location>
</feature>
<feature type="domain" description="BZIP" evidence="2">
    <location>
        <begin position="550"/>
        <end position="564"/>
    </location>
</feature>
<dbReference type="GO" id="GO:0005634">
    <property type="term" value="C:nucleus"/>
    <property type="evidence" value="ECO:0007669"/>
    <property type="project" value="TreeGrafter"/>
</dbReference>
<evidence type="ECO:0000313" key="4">
    <source>
        <dbReference type="EMBL" id="RWS14094.1"/>
    </source>
</evidence>
<feature type="region of interest" description="Disordered" evidence="1">
    <location>
        <begin position="221"/>
        <end position="243"/>
    </location>
</feature>
<dbReference type="OrthoDB" id="8931646at2759"/>
<organism evidence="4 7">
    <name type="scientific">Dinothrombium tinctorium</name>
    <dbReference type="NCBI Taxonomy" id="1965070"/>
    <lineage>
        <taxon>Eukaryota</taxon>
        <taxon>Metazoa</taxon>
        <taxon>Ecdysozoa</taxon>
        <taxon>Arthropoda</taxon>
        <taxon>Chelicerata</taxon>
        <taxon>Arachnida</taxon>
        <taxon>Acari</taxon>
        <taxon>Acariformes</taxon>
        <taxon>Trombidiformes</taxon>
        <taxon>Prostigmata</taxon>
        <taxon>Anystina</taxon>
        <taxon>Parasitengona</taxon>
        <taxon>Trombidioidea</taxon>
        <taxon>Trombidiidae</taxon>
        <taxon>Dinothrombium</taxon>
    </lineage>
</organism>
<feature type="compositionally biased region" description="Acidic residues" evidence="1">
    <location>
        <begin position="401"/>
        <end position="414"/>
    </location>
</feature>
<evidence type="ECO:0000313" key="7">
    <source>
        <dbReference type="Proteomes" id="UP000285301"/>
    </source>
</evidence>
<feature type="compositionally biased region" description="Low complexity" evidence="1">
    <location>
        <begin position="279"/>
        <end position="290"/>
    </location>
</feature>
<dbReference type="STRING" id="1965070.A0A3S3P3K9"/>
<name>A0A3S3P3K9_9ACAR</name>
<feature type="compositionally biased region" description="Polar residues" evidence="1">
    <location>
        <begin position="368"/>
        <end position="395"/>
    </location>
</feature>
<dbReference type="CDD" id="cd14809">
    <property type="entry name" value="bZIP_AUREO-like"/>
    <property type="match status" value="1"/>
</dbReference>
<protein>
    <recommendedName>
        <fullName evidence="2">BZIP domain-containing protein</fullName>
    </recommendedName>
</protein>
<dbReference type="AlphaFoldDB" id="A0A3S3P3K9"/>
<evidence type="ECO:0000313" key="3">
    <source>
        <dbReference type="EMBL" id="RWS14055.1"/>
    </source>
</evidence>
<keyword evidence="7" id="KW-1185">Reference proteome</keyword>
<dbReference type="EMBL" id="NCKU01000812">
    <property type="protein sequence ID" value="RWS14055.1"/>
    <property type="molecule type" value="Genomic_DNA"/>
</dbReference>
<dbReference type="Proteomes" id="UP000285301">
    <property type="component" value="Unassembled WGS sequence"/>
</dbReference>
<dbReference type="InterPro" id="IPR004827">
    <property type="entry name" value="bZIP"/>
</dbReference>
<dbReference type="GO" id="GO:0000977">
    <property type="term" value="F:RNA polymerase II transcription regulatory region sequence-specific DNA binding"/>
    <property type="evidence" value="ECO:0007669"/>
    <property type="project" value="TreeGrafter"/>
</dbReference>
<evidence type="ECO:0000259" key="2">
    <source>
        <dbReference type="PROSITE" id="PS00036"/>
    </source>
</evidence>